<dbReference type="InterPro" id="IPR016024">
    <property type="entry name" value="ARM-type_fold"/>
</dbReference>
<dbReference type="GO" id="GO:0005793">
    <property type="term" value="C:endoplasmic reticulum-Golgi intermediate compartment"/>
    <property type="evidence" value="ECO:0007669"/>
    <property type="project" value="TreeGrafter"/>
</dbReference>
<evidence type="ECO:0000313" key="2">
    <source>
        <dbReference type="EMBL" id="KAF9762267.1"/>
    </source>
</evidence>
<dbReference type="GO" id="GO:0006886">
    <property type="term" value="P:intracellular protein transport"/>
    <property type="evidence" value="ECO:0007669"/>
    <property type="project" value="InterPro"/>
</dbReference>
<proteinExistence type="predicted"/>
<protein>
    <submittedName>
        <fullName evidence="2">Coatomer subunit gamma</fullName>
    </submittedName>
</protein>
<dbReference type="AlphaFoldDB" id="A0A9P6KY01"/>
<dbReference type="GO" id="GO:0000139">
    <property type="term" value="C:Golgi membrane"/>
    <property type="evidence" value="ECO:0007669"/>
    <property type="project" value="TreeGrafter"/>
</dbReference>
<dbReference type="PANTHER" id="PTHR10261">
    <property type="entry name" value="COATOMER SUBUNIT GAMMA"/>
    <property type="match status" value="1"/>
</dbReference>
<dbReference type="Gene3D" id="1.25.10.10">
    <property type="entry name" value="Leucine-rich Repeat Variant"/>
    <property type="match status" value="1"/>
</dbReference>
<comment type="caution">
    <text evidence="2">The sequence shown here is derived from an EMBL/GenBank/DDBJ whole genome shotgun (WGS) entry which is preliminary data.</text>
</comment>
<dbReference type="GO" id="GO:0006888">
    <property type="term" value="P:endoplasmic reticulum to Golgi vesicle-mediated transport"/>
    <property type="evidence" value="ECO:0007669"/>
    <property type="project" value="TreeGrafter"/>
</dbReference>
<dbReference type="InterPro" id="IPR011989">
    <property type="entry name" value="ARM-like"/>
</dbReference>
<evidence type="ECO:0000259" key="1">
    <source>
        <dbReference type="Pfam" id="PF01602"/>
    </source>
</evidence>
<evidence type="ECO:0000313" key="3">
    <source>
        <dbReference type="Proteomes" id="UP000740883"/>
    </source>
</evidence>
<dbReference type="EMBL" id="SBJO01000193">
    <property type="protein sequence ID" value="KAF9762267.1"/>
    <property type="molecule type" value="Genomic_DNA"/>
</dbReference>
<sequence>MRKYFLQKSEGAVFQEIKDSFNETPLVTRNCVKAINSLVHCLSIHKLSPDTINNILLFLLRSFQSEESYLKRIIYSCITELSKHTDQGFVSINILVKDLNSKLDDKKKTEVLKALFSVVPQEMVYDFEKYVTQALVSGNESREDVGVVVCYLLLSRGFGKVKGWVSNVDISNDIYGYHKLALLEKGNLISRYEKVWGCKEAPGVLAVRILADRLAQDSSAISYFKNFLNINLSSEEVFFEACKSVAKMKDELAIQFISQALQGLRVFLKSPTFSYKFASIRIVSLLSLRFAKNVSILNKEIEDLLSEDSKTISMLAISTLLKTGTEDTVDRLVLMLPEFMNEMDDNYKKISIDTLETLATIYRSKSSVFVNFLAKSMHERGALEFKLYLLEVFSRNITKDFLREKILDILCMYLEDSEHHQLSIEILGMLGREIPNASNPRKYLLHVYNRLILEDNKIRSAALQCLYNLSMSYDLSIGFSTIKNCINDSDRMVSGISKFLLSNLENKEKIVNEKDFDLEELGDLKEKVLEHMGCQEEEFVEKKAVTVSSLTKTCREILVSQDSSDIKIKLVKEIVEDRKILKFTFQNALEDVQVLSGKLSLTVGTNLLQIDIPTINPQETHSVEKEIEAEANDVINGVFDYELCVEDETESESTSLVPFMFSYFDLASPTDLLSRPSECKTVKFVLKKDLTSSSKKILDLLNLKILNQEIASNRLVMGLCGVYKSDILVEIDISYSKVSSCILNIYCDDLELLEILVGYFD</sequence>
<dbReference type="GO" id="GO:0006891">
    <property type="term" value="P:intra-Golgi vesicle-mediated transport"/>
    <property type="evidence" value="ECO:0007669"/>
    <property type="project" value="TreeGrafter"/>
</dbReference>
<dbReference type="SUPFAM" id="SSF48371">
    <property type="entry name" value="ARM repeat"/>
    <property type="match status" value="1"/>
</dbReference>
<organism evidence="2 3">
    <name type="scientific">Nosema granulosis</name>
    <dbReference type="NCBI Taxonomy" id="83296"/>
    <lineage>
        <taxon>Eukaryota</taxon>
        <taxon>Fungi</taxon>
        <taxon>Fungi incertae sedis</taxon>
        <taxon>Microsporidia</taxon>
        <taxon>Nosematidae</taxon>
        <taxon>Nosema</taxon>
    </lineage>
</organism>
<accession>A0A9P6KY01</accession>
<dbReference type="OrthoDB" id="1074925at2759"/>
<dbReference type="InterPro" id="IPR017106">
    <property type="entry name" value="Coatomer_gsu"/>
</dbReference>
<dbReference type="GO" id="GO:0030126">
    <property type="term" value="C:COPI vesicle coat"/>
    <property type="evidence" value="ECO:0007669"/>
    <property type="project" value="TreeGrafter"/>
</dbReference>
<keyword evidence="3" id="KW-1185">Reference proteome</keyword>
<dbReference type="Pfam" id="PF01602">
    <property type="entry name" value="Adaptin_N"/>
    <property type="match status" value="1"/>
</dbReference>
<dbReference type="GO" id="GO:0005783">
    <property type="term" value="C:endoplasmic reticulum"/>
    <property type="evidence" value="ECO:0007669"/>
    <property type="project" value="TreeGrafter"/>
</dbReference>
<gene>
    <name evidence="2" type="primary">T14G10.5</name>
    <name evidence="2" type="ORF">NGRA_2121</name>
</gene>
<dbReference type="PANTHER" id="PTHR10261:SF0">
    <property type="entry name" value="COATOMER SUBUNIT GAMMA-2"/>
    <property type="match status" value="1"/>
</dbReference>
<feature type="domain" description="Clathrin/coatomer adaptor adaptin-like N-terminal" evidence="1">
    <location>
        <begin position="221"/>
        <end position="469"/>
    </location>
</feature>
<dbReference type="InterPro" id="IPR002553">
    <property type="entry name" value="Clathrin/coatomer_adapt-like_N"/>
</dbReference>
<dbReference type="Proteomes" id="UP000740883">
    <property type="component" value="Unassembled WGS sequence"/>
</dbReference>
<name>A0A9P6KY01_9MICR</name>
<dbReference type="GO" id="GO:0009306">
    <property type="term" value="P:protein secretion"/>
    <property type="evidence" value="ECO:0007669"/>
    <property type="project" value="TreeGrafter"/>
</dbReference>
<reference evidence="2 3" key="1">
    <citation type="journal article" date="2020" name="Genome Biol. Evol.">
        <title>Comparative genomics of strictly vertically transmitted, feminizing microsporidia endosymbionts of amphipod crustaceans.</title>
        <authorList>
            <person name="Cormier A."/>
            <person name="Chebbi M.A."/>
            <person name="Giraud I."/>
            <person name="Wattier R."/>
            <person name="Teixeira M."/>
            <person name="Gilbert C."/>
            <person name="Rigaud T."/>
            <person name="Cordaux R."/>
        </authorList>
    </citation>
    <scope>NUCLEOTIDE SEQUENCE [LARGE SCALE GENOMIC DNA]</scope>
    <source>
        <strain evidence="2 3">Ou3-Ou53</strain>
    </source>
</reference>